<dbReference type="PANTHER" id="PTHR31140">
    <property type="entry name" value="B3 DOMAIN-CONTAINING TRANSCRIPTION FACTOR ABI3"/>
    <property type="match status" value="1"/>
</dbReference>
<dbReference type="Gene3D" id="2.40.330.10">
    <property type="entry name" value="DNA-binding pseudobarrel domain"/>
    <property type="match status" value="1"/>
</dbReference>
<sequence>MDSKAIRNQAKKRRVLFSKRLTGTDIMKRLAIPTESLAFLPRFCGGHALELLVRDENGKCWTFVCSIRKTGAYQKPVFQQGWQDFVVAKCLNVGDKVTFYEAEEAEDGIKIFGSILPHSRHRVEIVRKRVSPTPRASHHLG</sequence>
<dbReference type="Proteomes" id="UP000515121">
    <property type="component" value="Unplaced"/>
</dbReference>
<name>A0A6P5YNL7_DURZI</name>
<organism evidence="7 8">
    <name type="scientific">Durio zibethinus</name>
    <name type="common">Durian</name>
    <dbReference type="NCBI Taxonomy" id="66656"/>
    <lineage>
        <taxon>Eukaryota</taxon>
        <taxon>Viridiplantae</taxon>
        <taxon>Streptophyta</taxon>
        <taxon>Embryophyta</taxon>
        <taxon>Tracheophyta</taxon>
        <taxon>Spermatophyta</taxon>
        <taxon>Magnoliopsida</taxon>
        <taxon>eudicotyledons</taxon>
        <taxon>Gunneridae</taxon>
        <taxon>Pentapetalae</taxon>
        <taxon>rosids</taxon>
        <taxon>malvids</taxon>
        <taxon>Malvales</taxon>
        <taxon>Malvaceae</taxon>
        <taxon>Helicteroideae</taxon>
        <taxon>Durio</taxon>
    </lineage>
</organism>
<dbReference type="KEGG" id="dzi:111293430"/>
<dbReference type="InterPro" id="IPR044800">
    <property type="entry name" value="LEC2-like"/>
</dbReference>
<evidence type="ECO:0000256" key="2">
    <source>
        <dbReference type="ARBA" id="ARBA00023015"/>
    </source>
</evidence>
<dbReference type="OrthoDB" id="1566604at2759"/>
<keyword evidence="4" id="KW-0804">Transcription</keyword>
<evidence type="ECO:0000259" key="6">
    <source>
        <dbReference type="PROSITE" id="PS50863"/>
    </source>
</evidence>
<comment type="subcellular location">
    <subcellularLocation>
        <location evidence="1">Nucleus</location>
    </subcellularLocation>
</comment>
<dbReference type="AlphaFoldDB" id="A0A6P5YNL7"/>
<reference evidence="8" key="1">
    <citation type="submission" date="2025-08" db="UniProtKB">
        <authorList>
            <consortium name="RefSeq"/>
        </authorList>
    </citation>
    <scope>IDENTIFICATION</scope>
    <source>
        <tissue evidence="8">Fruit stalk</tissue>
    </source>
</reference>
<keyword evidence="3" id="KW-0238">DNA-binding</keyword>
<evidence type="ECO:0000256" key="3">
    <source>
        <dbReference type="ARBA" id="ARBA00023125"/>
    </source>
</evidence>
<dbReference type="GO" id="GO:0005634">
    <property type="term" value="C:nucleus"/>
    <property type="evidence" value="ECO:0007669"/>
    <property type="project" value="UniProtKB-SubCell"/>
</dbReference>
<keyword evidence="2" id="KW-0805">Transcription regulation</keyword>
<keyword evidence="5" id="KW-0539">Nucleus</keyword>
<keyword evidence="7" id="KW-1185">Reference proteome</keyword>
<dbReference type="PROSITE" id="PS50863">
    <property type="entry name" value="B3"/>
    <property type="match status" value="1"/>
</dbReference>
<dbReference type="CDD" id="cd10017">
    <property type="entry name" value="B3_DNA"/>
    <property type="match status" value="1"/>
</dbReference>
<dbReference type="GO" id="GO:0003677">
    <property type="term" value="F:DNA binding"/>
    <property type="evidence" value="ECO:0007669"/>
    <property type="project" value="UniProtKB-KW"/>
</dbReference>
<feature type="domain" description="TF-B3" evidence="6">
    <location>
        <begin position="50"/>
        <end position="115"/>
    </location>
</feature>
<protein>
    <submittedName>
        <fullName evidence="8">B3 domain-containing transcription factor NGA4-like</fullName>
    </submittedName>
</protein>
<evidence type="ECO:0000256" key="1">
    <source>
        <dbReference type="ARBA" id="ARBA00004123"/>
    </source>
</evidence>
<dbReference type="GO" id="GO:0003700">
    <property type="term" value="F:DNA-binding transcription factor activity"/>
    <property type="evidence" value="ECO:0007669"/>
    <property type="project" value="InterPro"/>
</dbReference>
<gene>
    <name evidence="8" type="primary">LOC111293430</name>
</gene>
<dbReference type="GeneID" id="111293430"/>
<evidence type="ECO:0000256" key="4">
    <source>
        <dbReference type="ARBA" id="ARBA00023163"/>
    </source>
</evidence>
<dbReference type="Pfam" id="PF02362">
    <property type="entry name" value="B3"/>
    <property type="match status" value="1"/>
</dbReference>
<evidence type="ECO:0000313" key="8">
    <source>
        <dbReference type="RefSeq" id="XP_022741902.1"/>
    </source>
</evidence>
<dbReference type="InterPro" id="IPR015300">
    <property type="entry name" value="DNA-bd_pseudobarrel_sf"/>
</dbReference>
<dbReference type="InterPro" id="IPR003340">
    <property type="entry name" value="B3_DNA-bd"/>
</dbReference>
<evidence type="ECO:0000256" key="5">
    <source>
        <dbReference type="ARBA" id="ARBA00023242"/>
    </source>
</evidence>
<evidence type="ECO:0000313" key="7">
    <source>
        <dbReference type="Proteomes" id="UP000515121"/>
    </source>
</evidence>
<dbReference type="SUPFAM" id="SSF101936">
    <property type="entry name" value="DNA-binding pseudobarrel domain"/>
    <property type="match status" value="1"/>
</dbReference>
<dbReference type="RefSeq" id="XP_022741902.1">
    <property type="nucleotide sequence ID" value="XM_022886167.1"/>
</dbReference>
<proteinExistence type="predicted"/>
<dbReference type="PANTHER" id="PTHR31140:SF145">
    <property type="entry name" value="TF-B3 DOMAIN-CONTAINING PROTEIN"/>
    <property type="match status" value="1"/>
</dbReference>
<dbReference type="SMART" id="SM01019">
    <property type="entry name" value="B3"/>
    <property type="match status" value="1"/>
</dbReference>
<accession>A0A6P5YNL7</accession>